<keyword evidence="1" id="KW-0732">Signal</keyword>
<name>A0AAE1E1J3_9GAST</name>
<gene>
    <name evidence="2" type="ORF">RRG08_053230</name>
</gene>
<sequence length="224" mass="25972">MKTRSFGMNLWSLFSAAILFFVSSSCEGGECDVFSQRSVETNNTAEYLTHLLEEARKTCAYRGFPELVARFEPLISVTEASSQDSPNYDMDSINGSHVDAVSTDQPQSLDYWIWDPAEEYYCDPSSSNCPREPEVVTPHPVTLARKDIVLPRDVKSLTLNIVLDVENRKCSERSSVKDKYEKIDRKRRVREREINSFRDLRNRWMEKMIGYYRNTTFSCQFDEP</sequence>
<proteinExistence type="predicted"/>
<evidence type="ECO:0000313" key="3">
    <source>
        <dbReference type="Proteomes" id="UP001283361"/>
    </source>
</evidence>
<keyword evidence="3" id="KW-1185">Reference proteome</keyword>
<dbReference type="EMBL" id="JAWDGP010001500">
    <property type="protein sequence ID" value="KAK3790906.1"/>
    <property type="molecule type" value="Genomic_DNA"/>
</dbReference>
<evidence type="ECO:0000313" key="2">
    <source>
        <dbReference type="EMBL" id="KAK3790906.1"/>
    </source>
</evidence>
<comment type="caution">
    <text evidence="2">The sequence shown here is derived from an EMBL/GenBank/DDBJ whole genome shotgun (WGS) entry which is preliminary data.</text>
</comment>
<dbReference type="PROSITE" id="PS51257">
    <property type="entry name" value="PROKAR_LIPOPROTEIN"/>
    <property type="match status" value="1"/>
</dbReference>
<feature type="signal peptide" evidence="1">
    <location>
        <begin position="1"/>
        <end position="28"/>
    </location>
</feature>
<reference evidence="2" key="1">
    <citation type="journal article" date="2023" name="G3 (Bethesda)">
        <title>A reference genome for the long-term kleptoplast-retaining sea slug Elysia crispata morphotype clarki.</title>
        <authorList>
            <person name="Eastman K.E."/>
            <person name="Pendleton A.L."/>
            <person name="Shaikh M.A."/>
            <person name="Suttiyut T."/>
            <person name="Ogas R."/>
            <person name="Tomko P."/>
            <person name="Gavelis G."/>
            <person name="Widhalm J.R."/>
            <person name="Wisecaver J.H."/>
        </authorList>
    </citation>
    <scope>NUCLEOTIDE SEQUENCE</scope>
    <source>
        <strain evidence="2">ECLA1</strain>
    </source>
</reference>
<protein>
    <submittedName>
        <fullName evidence="2">Uncharacterized protein</fullName>
    </submittedName>
</protein>
<dbReference type="AlphaFoldDB" id="A0AAE1E1J3"/>
<organism evidence="2 3">
    <name type="scientific">Elysia crispata</name>
    <name type="common">lettuce slug</name>
    <dbReference type="NCBI Taxonomy" id="231223"/>
    <lineage>
        <taxon>Eukaryota</taxon>
        <taxon>Metazoa</taxon>
        <taxon>Spiralia</taxon>
        <taxon>Lophotrochozoa</taxon>
        <taxon>Mollusca</taxon>
        <taxon>Gastropoda</taxon>
        <taxon>Heterobranchia</taxon>
        <taxon>Euthyneura</taxon>
        <taxon>Panpulmonata</taxon>
        <taxon>Sacoglossa</taxon>
        <taxon>Placobranchoidea</taxon>
        <taxon>Plakobranchidae</taxon>
        <taxon>Elysia</taxon>
    </lineage>
</organism>
<accession>A0AAE1E1J3</accession>
<evidence type="ECO:0000256" key="1">
    <source>
        <dbReference type="SAM" id="SignalP"/>
    </source>
</evidence>
<feature type="chain" id="PRO_5041904872" evidence="1">
    <location>
        <begin position="29"/>
        <end position="224"/>
    </location>
</feature>
<dbReference type="Proteomes" id="UP001283361">
    <property type="component" value="Unassembled WGS sequence"/>
</dbReference>